<reference evidence="4" key="3">
    <citation type="submission" date="2020-03" db="EMBL/GenBank/DDBJ databases">
        <title>Sequencing and Assembly of Multiple Reported Metal-Biooxidizing Members of the Extremely Thermoacidophilic Archaeal Family Sulfolobaceae.</title>
        <authorList>
            <person name="Counts J.A."/>
            <person name="Kelly R.M."/>
        </authorList>
    </citation>
    <scope>NUCLEOTIDE SEQUENCE [LARGE SCALE GENOMIC DNA]</scope>
    <source>
        <strain evidence="4">HO1-1</strain>
    </source>
</reference>
<dbReference type="InterPro" id="IPR013137">
    <property type="entry name" value="Znf_TFIIB"/>
</dbReference>
<dbReference type="SUPFAM" id="SSF57783">
    <property type="entry name" value="Zinc beta-ribbon"/>
    <property type="match status" value="1"/>
</dbReference>
<sequence length="190" mass="22377">MDSRRCEYCGSNNLVWDQSRGIVVCGECGTVLENIYDFRPPFIEPVVSKRVTRVGRIIKDPTFLREFYVFLNKTKFIRRTKKLKLEISQISDKNSHKIKIYSTEALEALSYLKNDRKASRVYDYLEREGIFSGLKLKTRVIVTYYLVYNGDRKAIRLATKNMRVNENNIKRIVKKIPFPVKIKARKIIEE</sequence>
<dbReference type="GO" id="GO:0008270">
    <property type="term" value="F:zinc ion binding"/>
    <property type="evidence" value="ECO:0007669"/>
    <property type="project" value="UniProtKB-KW"/>
</dbReference>
<keyword evidence="1" id="KW-0479">Metal-binding</keyword>
<keyword evidence="4" id="KW-1185">Reference proteome</keyword>
<evidence type="ECO:0000313" key="3">
    <source>
        <dbReference type="EMBL" id="AWR99452.1"/>
    </source>
</evidence>
<accession>A0A2U9ITZ5</accession>
<evidence type="ECO:0000256" key="1">
    <source>
        <dbReference type="PROSITE-ProRule" id="PRU00469"/>
    </source>
</evidence>
<keyword evidence="1" id="KW-0863">Zinc-finger</keyword>
<dbReference type="AlphaFoldDB" id="A0A2U9ITZ5"/>
<protein>
    <recommendedName>
        <fullName evidence="2">TFIIB-type domain-containing protein</fullName>
    </recommendedName>
</protein>
<reference evidence="4" key="2">
    <citation type="submission" date="2020-03" db="EMBL/GenBank/DDBJ databases">
        <title>Complete Genome Sequences of Extremely Thermoacidophilic, Metal-Mobilizing Type-Strain Members of the Archaeal Family Sulfolobaceae: Acidianus brierleyi DSM-1651T, Acidianus sulfidivorans DSM-18786T, Metallosphaera hakonensis DSM-7519T, and Metallosphaera prunae DSM-10039T.</title>
        <authorList>
            <person name="Counts J.A."/>
            <person name="Kelly R.M."/>
        </authorList>
    </citation>
    <scope>NUCLEOTIDE SEQUENCE [LARGE SCALE GENOMIC DNA]</scope>
    <source>
        <strain evidence="4">HO1-1</strain>
    </source>
</reference>
<reference evidence="3 4" key="1">
    <citation type="submission" date="2018-05" db="EMBL/GenBank/DDBJ databases">
        <title>Complete Genome Sequences of Extremely Thermoacidophilic, Metal-Mobilizing Type-Strain Members of the Archaeal Family Sulfolobaceae: Acidianus brierleyi DSM-1651T, Acidianus sulfidivorans DSM-18786T, Metallosphaera hakonensis DSM-7519T, and Metallosphaera prunae DSM-10039T.</title>
        <authorList>
            <person name="Counts J.A."/>
            <person name="Kelly R.M."/>
        </authorList>
    </citation>
    <scope>NUCLEOTIDE SEQUENCE [LARGE SCALE GENOMIC DNA]</scope>
    <source>
        <strain evidence="3 4">HO1-1</strain>
    </source>
</reference>
<keyword evidence="1" id="KW-0862">Zinc</keyword>
<dbReference type="Pfam" id="PF08271">
    <property type="entry name" value="Zn_Ribbon_TF"/>
    <property type="match status" value="1"/>
</dbReference>
<dbReference type="RefSeq" id="WP_110369195.1">
    <property type="nucleotide sequence ID" value="NZ_CP029287.2"/>
</dbReference>
<dbReference type="EMBL" id="CP029287">
    <property type="protein sequence ID" value="AWR99452.1"/>
    <property type="molecule type" value="Genomic_DNA"/>
</dbReference>
<dbReference type="GeneID" id="36835038"/>
<proteinExistence type="predicted"/>
<dbReference type="KEGG" id="mhk:DFR87_06810"/>
<dbReference type="STRING" id="1293036.GCA_001315825_00415"/>
<dbReference type="Proteomes" id="UP000247586">
    <property type="component" value="Chromosome"/>
</dbReference>
<dbReference type="Gene3D" id="2.20.25.10">
    <property type="match status" value="1"/>
</dbReference>
<dbReference type="PROSITE" id="PS51134">
    <property type="entry name" value="ZF_TFIIB"/>
    <property type="match status" value="1"/>
</dbReference>
<evidence type="ECO:0000313" key="4">
    <source>
        <dbReference type="Proteomes" id="UP000247586"/>
    </source>
</evidence>
<dbReference type="OrthoDB" id="27163at2157"/>
<evidence type="ECO:0000259" key="2">
    <source>
        <dbReference type="PROSITE" id="PS51134"/>
    </source>
</evidence>
<feature type="domain" description="TFIIB-type" evidence="2">
    <location>
        <begin position="2"/>
        <end position="33"/>
    </location>
</feature>
<gene>
    <name evidence="3" type="ORF">DFR87_06810</name>
</gene>
<name>A0A2U9ITZ5_9CREN</name>
<organism evidence="3 4">
    <name type="scientific">Metallosphaera hakonensis JCM 8857 = DSM 7519</name>
    <dbReference type="NCBI Taxonomy" id="1293036"/>
    <lineage>
        <taxon>Archaea</taxon>
        <taxon>Thermoproteota</taxon>
        <taxon>Thermoprotei</taxon>
        <taxon>Sulfolobales</taxon>
        <taxon>Sulfolobaceae</taxon>
        <taxon>Metallosphaera</taxon>
    </lineage>
</organism>